<evidence type="ECO:0000313" key="1">
    <source>
        <dbReference type="EMBL" id="KRL42190.1"/>
    </source>
</evidence>
<dbReference type="EMBL" id="AZEU01000232">
    <property type="protein sequence ID" value="KRL42190.1"/>
    <property type="molecule type" value="Genomic_DNA"/>
</dbReference>
<organism evidence="1 2">
    <name type="scientific">Lacticaseibacillus manihotivorans DSM 13343 = JCM 12514</name>
    <dbReference type="NCBI Taxonomy" id="1423769"/>
    <lineage>
        <taxon>Bacteria</taxon>
        <taxon>Bacillati</taxon>
        <taxon>Bacillota</taxon>
        <taxon>Bacilli</taxon>
        <taxon>Lactobacillales</taxon>
        <taxon>Lactobacillaceae</taxon>
        <taxon>Lacticaseibacillus</taxon>
    </lineage>
</organism>
<keyword evidence="2" id="KW-1185">Reference proteome</keyword>
<protein>
    <recommendedName>
        <fullName evidence="3">YvrJ family protein</fullName>
    </recommendedName>
</protein>
<comment type="caution">
    <text evidence="1">The sequence shown here is derived from an EMBL/GenBank/DDBJ whole genome shotgun (WGS) entry which is preliminary data.</text>
</comment>
<proteinExistence type="predicted"/>
<name>A0A0R1QCV7_9LACO</name>
<dbReference type="RefSeq" id="WP_156647312.1">
    <property type="nucleotide sequence ID" value="NZ_AZEU01000232.1"/>
</dbReference>
<dbReference type="Proteomes" id="UP000051790">
    <property type="component" value="Unassembled WGS sequence"/>
</dbReference>
<dbReference type="AlphaFoldDB" id="A0A0R1QCV7"/>
<reference evidence="1 2" key="1">
    <citation type="journal article" date="2015" name="Genome Announc.">
        <title>Expanding the biotechnology potential of lactobacilli through comparative genomics of 213 strains and associated genera.</title>
        <authorList>
            <person name="Sun Z."/>
            <person name="Harris H.M."/>
            <person name="McCann A."/>
            <person name="Guo C."/>
            <person name="Argimon S."/>
            <person name="Zhang W."/>
            <person name="Yang X."/>
            <person name="Jeffery I.B."/>
            <person name="Cooney J.C."/>
            <person name="Kagawa T.F."/>
            <person name="Liu W."/>
            <person name="Song Y."/>
            <person name="Salvetti E."/>
            <person name="Wrobel A."/>
            <person name="Rasinkangas P."/>
            <person name="Parkhill J."/>
            <person name="Rea M.C."/>
            <person name="O'Sullivan O."/>
            <person name="Ritari J."/>
            <person name="Douillard F.P."/>
            <person name="Paul Ross R."/>
            <person name="Yang R."/>
            <person name="Briner A.E."/>
            <person name="Felis G.E."/>
            <person name="de Vos W.M."/>
            <person name="Barrangou R."/>
            <person name="Klaenhammer T.R."/>
            <person name="Caufield P.W."/>
            <person name="Cui Y."/>
            <person name="Zhang H."/>
            <person name="O'Toole P.W."/>
        </authorList>
    </citation>
    <scope>NUCLEOTIDE SEQUENCE [LARGE SCALE GENOMIC DNA]</scope>
    <source>
        <strain evidence="1 2">DSM 13343</strain>
    </source>
</reference>
<gene>
    <name evidence="1" type="ORF">FD01_GL001940</name>
</gene>
<evidence type="ECO:0008006" key="3">
    <source>
        <dbReference type="Google" id="ProtNLM"/>
    </source>
</evidence>
<evidence type="ECO:0000313" key="2">
    <source>
        <dbReference type="Proteomes" id="UP000051790"/>
    </source>
</evidence>
<sequence length="55" mass="5985">MDQLINSMLDQAIGGLIAVLLLTKIDKRLESMTQAMETLSAAIKEALSHVDTVSR</sequence>
<accession>A0A0R1QCV7</accession>